<dbReference type="SUPFAM" id="SSF54593">
    <property type="entry name" value="Glyoxalase/Bleomycin resistance protein/Dihydroxybiphenyl dioxygenase"/>
    <property type="match status" value="1"/>
</dbReference>
<dbReference type="eggNOG" id="COG0346">
    <property type="taxonomic scope" value="Bacteria"/>
</dbReference>
<dbReference type="RefSeq" id="WP_015820485.1">
    <property type="nucleotide sequence ID" value="NC_012997.1"/>
</dbReference>
<feature type="domain" description="VOC" evidence="1">
    <location>
        <begin position="4"/>
        <end position="127"/>
    </location>
</feature>
<proteinExistence type="predicted"/>
<dbReference type="OrthoDB" id="9179860at2"/>
<keyword evidence="3" id="KW-1185">Reference proteome</keyword>
<sequence length="144" mass="16529">MKAYLEHLNIHVTQLDAIAEFISTAIPAFKVRFDSGTSCDERWLHIGDEQHYFALYQATEAANARKNYGNTPGLNHVGIVVEEEVANLRKRLLKAGYTETTIENFHPARKRIYFADPDGNDWEFIQYLHADPVLRNSYDDAKTN</sequence>
<name>C5BLI5_TERTT</name>
<reference evidence="2 3" key="1">
    <citation type="journal article" date="2009" name="PLoS ONE">
        <title>The complete genome of Teredinibacter turnerae T7901: an intracellular endosymbiont of marine wood-boring bivalves (shipworms).</title>
        <authorList>
            <person name="Yang J.C."/>
            <person name="Madupu R."/>
            <person name="Durkin A.S."/>
            <person name="Ekborg N.A."/>
            <person name="Pedamallu C.S."/>
            <person name="Hostetler J.B."/>
            <person name="Radune D."/>
            <person name="Toms B.S."/>
            <person name="Henrissat B."/>
            <person name="Coutinho P.M."/>
            <person name="Schwarz S."/>
            <person name="Field L."/>
            <person name="Trindade-Silva A.E."/>
            <person name="Soares C.A.G."/>
            <person name="Elshahawi S."/>
            <person name="Hanora A."/>
            <person name="Schmidt E.W."/>
            <person name="Haygood M.G."/>
            <person name="Posfai J."/>
            <person name="Benner J."/>
            <person name="Madinger C."/>
            <person name="Nove J."/>
            <person name="Anton B."/>
            <person name="Chaudhary K."/>
            <person name="Foster J."/>
            <person name="Holman A."/>
            <person name="Kumar S."/>
            <person name="Lessard P.A."/>
            <person name="Luyten Y.A."/>
            <person name="Slatko B."/>
            <person name="Wood N."/>
            <person name="Wu B."/>
            <person name="Teplitski M."/>
            <person name="Mougous J.D."/>
            <person name="Ward N."/>
            <person name="Eisen J.A."/>
            <person name="Badger J.H."/>
            <person name="Distel D.L."/>
        </authorList>
    </citation>
    <scope>NUCLEOTIDE SEQUENCE [LARGE SCALE GENOMIC DNA]</scope>
    <source>
        <strain evidence="3">ATCC 39867 / T7901</strain>
    </source>
</reference>
<dbReference type="KEGG" id="ttu:TERTU_0206"/>
<dbReference type="AlphaFoldDB" id="C5BLI5"/>
<dbReference type="Proteomes" id="UP000009080">
    <property type="component" value="Chromosome"/>
</dbReference>
<dbReference type="Gene3D" id="3.10.180.10">
    <property type="entry name" value="2,3-Dihydroxybiphenyl 1,2-Dioxygenase, domain 1"/>
    <property type="match status" value="1"/>
</dbReference>
<organism evidence="2 3">
    <name type="scientific">Teredinibacter turnerae (strain ATCC 39867 / T7901)</name>
    <dbReference type="NCBI Taxonomy" id="377629"/>
    <lineage>
        <taxon>Bacteria</taxon>
        <taxon>Pseudomonadati</taxon>
        <taxon>Pseudomonadota</taxon>
        <taxon>Gammaproteobacteria</taxon>
        <taxon>Cellvibrionales</taxon>
        <taxon>Cellvibrionaceae</taxon>
        <taxon>Teredinibacter</taxon>
    </lineage>
</organism>
<evidence type="ECO:0000313" key="2">
    <source>
        <dbReference type="EMBL" id="ACR14370.1"/>
    </source>
</evidence>
<dbReference type="PROSITE" id="PS51819">
    <property type="entry name" value="VOC"/>
    <property type="match status" value="1"/>
</dbReference>
<gene>
    <name evidence="2" type="ordered locus">TERTU_0206</name>
</gene>
<dbReference type="CDD" id="cd06587">
    <property type="entry name" value="VOC"/>
    <property type="match status" value="1"/>
</dbReference>
<accession>C5BLI5</accession>
<dbReference type="Pfam" id="PF00903">
    <property type="entry name" value="Glyoxalase"/>
    <property type="match status" value="1"/>
</dbReference>
<dbReference type="EMBL" id="CP001614">
    <property type="protein sequence ID" value="ACR14370.1"/>
    <property type="molecule type" value="Genomic_DNA"/>
</dbReference>
<dbReference type="InterPro" id="IPR004360">
    <property type="entry name" value="Glyas_Fos-R_dOase_dom"/>
</dbReference>
<dbReference type="HOGENOM" id="CLU_151283_0_0_6"/>
<protein>
    <submittedName>
        <fullName evidence="2">Glyoxalase family protein</fullName>
    </submittedName>
</protein>
<evidence type="ECO:0000313" key="3">
    <source>
        <dbReference type="Proteomes" id="UP000009080"/>
    </source>
</evidence>
<dbReference type="InterPro" id="IPR037523">
    <property type="entry name" value="VOC_core"/>
</dbReference>
<dbReference type="STRING" id="377629.TERTU_0206"/>
<evidence type="ECO:0000259" key="1">
    <source>
        <dbReference type="PROSITE" id="PS51819"/>
    </source>
</evidence>
<dbReference type="InterPro" id="IPR029068">
    <property type="entry name" value="Glyas_Bleomycin-R_OHBP_Dase"/>
</dbReference>